<name>A0AC60P2N7_IXOPE</name>
<organism evidence="1 2">
    <name type="scientific">Ixodes persulcatus</name>
    <name type="common">Taiga tick</name>
    <dbReference type="NCBI Taxonomy" id="34615"/>
    <lineage>
        <taxon>Eukaryota</taxon>
        <taxon>Metazoa</taxon>
        <taxon>Ecdysozoa</taxon>
        <taxon>Arthropoda</taxon>
        <taxon>Chelicerata</taxon>
        <taxon>Arachnida</taxon>
        <taxon>Acari</taxon>
        <taxon>Parasitiformes</taxon>
        <taxon>Ixodida</taxon>
        <taxon>Ixodoidea</taxon>
        <taxon>Ixodidae</taxon>
        <taxon>Ixodinae</taxon>
        <taxon>Ixodes</taxon>
    </lineage>
</organism>
<sequence>MGAKAGSEGKADRDDRGHVVALLWRLLLVLSCCGGSCQAQHHRVQAPSVAKAMGGRGIPTPAIGRDISHTWYITPRGI</sequence>
<reference evidence="1 2" key="1">
    <citation type="journal article" date="2020" name="Cell">
        <title>Large-Scale Comparative Analyses of Tick Genomes Elucidate Their Genetic Diversity and Vector Capacities.</title>
        <authorList>
            <consortium name="Tick Genome and Microbiome Consortium (TIGMIC)"/>
            <person name="Jia N."/>
            <person name="Wang J."/>
            <person name="Shi W."/>
            <person name="Du L."/>
            <person name="Sun Y."/>
            <person name="Zhan W."/>
            <person name="Jiang J.F."/>
            <person name="Wang Q."/>
            <person name="Zhang B."/>
            <person name="Ji P."/>
            <person name="Bell-Sakyi L."/>
            <person name="Cui X.M."/>
            <person name="Yuan T.T."/>
            <person name="Jiang B.G."/>
            <person name="Yang W.F."/>
            <person name="Lam T.T."/>
            <person name="Chang Q.C."/>
            <person name="Ding S.J."/>
            <person name="Wang X.J."/>
            <person name="Zhu J.G."/>
            <person name="Ruan X.D."/>
            <person name="Zhao L."/>
            <person name="Wei J.T."/>
            <person name="Ye R.Z."/>
            <person name="Que T.C."/>
            <person name="Du C.H."/>
            <person name="Zhou Y.H."/>
            <person name="Cheng J.X."/>
            <person name="Dai P.F."/>
            <person name="Guo W.B."/>
            <person name="Han X.H."/>
            <person name="Huang E.J."/>
            <person name="Li L.F."/>
            <person name="Wei W."/>
            <person name="Gao Y.C."/>
            <person name="Liu J.Z."/>
            <person name="Shao H.Z."/>
            <person name="Wang X."/>
            <person name="Wang C.C."/>
            <person name="Yang T.C."/>
            <person name="Huo Q.B."/>
            <person name="Li W."/>
            <person name="Chen H.Y."/>
            <person name="Chen S.E."/>
            <person name="Zhou L.G."/>
            <person name="Ni X.B."/>
            <person name="Tian J.H."/>
            <person name="Sheng Y."/>
            <person name="Liu T."/>
            <person name="Pan Y.S."/>
            <person name="Xia L.Y."/>
            <person name="Li J."/>
            <person name="Zhao F."/>
            <person name="Cao W.C."/>
        </authorList>
    </citation>
    <scope>NUCLEOTIDE SEQUENCE [LARGE SCALE GENOMIC DNA]</scope>
    <source>
        <strain evidence="1">Iper-2018</strain>
    </source>
</reference>
<dbReference type="Proteomes" id="UP000805193">
    <property type="component" value="Unassembled WGS sequence"/>
</dbReference>
<gene>
    <name evidence="1" type="ORF">HPB47_009189</name>
</gene>
<evidence type="ECO:0000313" key="1">
    <source>
        <dbReference type="EMBL" id="KAG0413668.1"/>
    </source>
</evidence>
<evidence type="ECO:0000313" key="2">
    <source>
        <dbReference type="Proteomes" id="UP000805193"/>
    </source>
</evidence>
<dbReference type="EMBL" id="JABSTQ010011242">
    <property type="protein sequence ID" value="KAG0413668.1"/>
    <property type="molecule type" value="Genomic_DNA"/>
</dbReference>
<accession>A0AC60P2N7</accession>
<protein>
    <submittedName>
        <fullName evidence="1">Uncharacterized protein</fullName>
    </submittedName>
</protein>
<keyword evidence="2" id="KW-1185">Reference proteome</keyword>
<comment type="caution">
    <text evidence="1">The sequence shown here is derived from an EMBL/GenBank/DDBJ whole genome shotgun (WGS) entry which is preliminary data.</text>
</comment>
<proteinExistence type="predicted"/>